<dbReference type="EMBL" id="BMLI01000001">
    <property type="protein sequence ID" value="GGM82045.1"/>
    <property type="molecule type" value="Genomic_DNA"/>
</dbReference>
<proteinExistence type="predicted"/>
<reference evidence="5" key="1">
    <citation type="journal article" date="2019" name="Int. J. Syst. Evol. Microbiol.">
        <title>The Global Catalogue of Microorganisms (GCM) 10K type strain sequencing project: providing services to taxonomists for standard genome sequencing and annotation.</title>
        <authorList>
            <consortium name="The Broad Institute Genomics Platform"/>
            <consortium name="The Broad Institute Genome Sequencing Center for Infectious Disease"/>
            <person name="Wu L."/>
            <person name="Ma J."/>
        </authorList>
    </citation>
    <scope>NUCLEOTIDE SEQUENCE [LARGE SCALE GENOMIC DNA]</scope>
    <source>
        <strain evidence="5">CGMCC 1.6375</strain>
    </source>
</reference>
<dbReference type="Pfam" id="PF21957">
    <property type="entry name" value="Zn_ribbon_16"/>
    <property type="match status" value="1"/>
</dbReference>
<dbReference type="InterPro" id="IPR047731">
    <property type="entry name" value="Zinc_ribbon_put"/>
</dbReference>
<feature type="domain" description="Zinc beta-ribbon finger putative" evidence="3">
    <location>
        <begin position="6"/>
        <end position="60"/>
    </location>
</feature>
<feature type="region of interest" description="Disordered" evidence="1">
    <location>
        <begin position="996"/>
        <end position="1028"/>
    </location>
</feature>
<evidence type="ECO:0000313" key="5">
    <source>
        <dbReference type="Proteomes" id="UP000632339"/>
    </source>
</evidence>
<dbReference type="Proteomes" id="UP000632339">
    <property type="component" value="Unassembled WGS sequence"/>
</dbReference>
<dbReference type="CDD" id="cd01029">
    <property type="entry name" value="TOPRIM_primases"/>
    <property type="match status" value="1"/>
</dbReference>
<dbReference type="InterPro" id="IPR034154">
    <property type="entry name" value="TOPRIM_DnaG/twinkle"/>
</dbReference>
<evidence type="ECO:0000256" key="1">
    <source>
        <dbReference type="SAM" id="MobiDB-lite"/>
    </source>
</evidence>
<accession>A0ABQ2HJS0</accession>
<sequence length="1028" mass="116729">MQSNEYPFRLEKHPKKKEACPSCGHPKVFRYYEDLNGNRLDDFGICDRQNNCGFHAPPRGIKSEGGKEAPPQPEIEQVFPEGKQLDRIVSAIKRMHSNLHTFAQDILGIPNSHFKKWGVGTEFKLTVYAFRNRESRIVNAKYMQYRTDGKREKAHESFSLKQDENQPFKRFMICLFGEHLLDPDKRRTVIVVESEKSAVIASYFYPQFDWLACGANTGLSDAKIPAVFGRHIIWLCDADKAGRPGKSNSSIRKLAAYNVSHQIIDLFPDREDGYDIADHIIDQRGQKLIDLDDATLVGPKLPSTTTKQPGAVADQSAATVDGSGTGTEQQPIELATTPTDSGEAAPEAGQDAGINVTYSHIKINAEEVDEEDESFFEDDESPQVGLPKQVWHTPEIRKMFRKYGFVEWAGRYWFSTYDGKTFKFSAGSNFTIRPLFLIISKSNPKRIYEVSNCYKKSKVVDLEPGEFVQLDGFRKNVESQGNFIFMGNQLQFMKVKSKLFDESKEAEEVKTLGYHPDGFYAYANGIQTLPASSAAEAARPKFTPLDKDGYGIVEHGEKRYFLPPLSKIYKNDEDEYQNAKKFIFNQGTVTFGEYARDFCGVHGDNGRVGLLYYVSCIFRDIIFDRFRCFPHLFLFGPPQTGKSTMAWSISYLFGRARPPFALNTGTSVGFYKHFAEFRNAVVWFDEYLNSIDWGRVQSLKTAYDGNGHTKSDMTRDNRNKSIPVSSGCIVSGQELPTADIALFTRCILLQYDRTDFNHEERQMLDRFHLRGKNLEFGHITAEVSVHRELIENKFFEVYNEQFEHLKSSFSKHGIDDRLVKNMSVLLSTFEVLKDVLQFPFTQAEIRATAGLMLKRQNSLIAGSKETSTFWNLVEYMYRQRMIKENEDFVIKSVPTLTVYENGESTEKTLDDGKPRKVLFLRLGKIQPLYLELHRKQYGKNGLDTGSLKHYLIHSKGFHGSIRNVKFGGSPTSAFAFDYEFMTDSMDSFSLEGLNEEMDSDTSAVGGVGKSADNQSKTKGGANRKADPF</sequence>
<evidence type="ECO:0000313" key="4">
    <source>
        <dbReference type="EMBL" id="GGM82045.1"/>
    </source>
</evidence>
<comment type="caution">
    <text evidence="4">The sequence shown here is derived from an EMBL/GenBank/DDBJ whole genome shotgun (WGS) entry which is preliminary data.</text>
</comment>
<dbReference type="RefSeq" id="WP_019942591.1">
    <property type="nucleotide sequence ID" value="NZ_BMLI01000001.1"/>
</dbReference>
<dbReference type="InterPro" id="IPR045951">
    <property type="entry name" value="DUF6371"/>
</dbReference>
<name>A0ABQ2HJS0_9BACT</name>
<dbReference type="Pfam" id="PF19898">
    <property type="entry name" value="DUF6371"/>
    <property type="match status" value="1"/>
</dbReference>
<keyword evidence="5" id="KW-1185">Reference proteome</keyword>
<feature type="domain" description="DUF6371" evidence="2">
    <location>
        <begin position="113"/>
        <end position="237"/>
    </location>
</feature>
<evidence type="ECO:0000259" key="3">
    <source>
        <dbReference type="Pfam" id="PF21957"/>
    </source>
</evidence>
<feature type="region of interest" description="Disordered" evidence="1">
    <location>
        <begin position="301"/>
        <end position="330"/>
    </location>
</feature>
<evidence type="ECO:0008006" key="6">
    <source>
        <dbReference type="Google" id="ProtNLM"/>
    </source>
</evidence>
<evidence type="ECO:0000259" key="2">
    <source>
        <dbReference type="Pfam" id="PF19898"/>
    </source>
</evidence>
<organism evidence="4 5">
    <name type="scientific">Dyadobacter beijingensis</name>
    <dbReference type="NCBI Taxonomy" id="365489"/>
    <lineage>
        <taxon>Bacteria</taxon>
        <taxon>Pseudomonadati</taxon>
        <taxon>Bacteroidota</taxon>
        <taxon>Cytophagia</taxon>
        <taxon>Cytophagales</taxon>
        <taxon>Spirosomataceae</taxon>
        <taxon>Dyadobacter</taxon>
    </lineage>
</organism>
<gene>
    <name evidence="4" type="ORF">GCM10010967_12200</name>
</gene>
<dbReference type="SUPFAM" id="SSF52540">
    <property type="entry name" value="P-loop containing nucleoside triphosphate hydrolases"/>
    <property type="match status" value="1"/>
</dbReference>
<protein>
    <recommendedName>
        <fullName evidence="6">Toprim domain-containing protein</fullName>
    </recommendedName>
</protein>
<dbReference type="InterPro" id="IPR027417">
    <property type="entry name" value="P-loop_NTPase"/>
</dbReference>